<comment type="caution">
    <text evidence="3">The sequence shown here is derived from an EMBL/GenBank/DDBJ whole genome shotgun (WGS) entry which is preliminary data.</text>
</comment>
<name>A0A921FNR2_9MICC</name>
<dbReference type="InterPro" id="IPR021484">
    <property type="entry name" value="DUF3137"/>
</dbReference>
<keyword evidence="2" id="KW-1133">Transmembrane helix</keyword>
<evidence type="ECO:0000313" key="3">
    <source>
        <dbReference type="EMBL" id="HJF14327.1"/>
    </source>
</evidence>
<dbReference type="Pfam" id="PF11335">
    <property type="entry name" value="DUF3137"/>
    <property type="match status" value="1"/>
</dbReference>
<proteinExistence type="predicted"/>
<reference evidence="3" key="2">
    <citation type="submission" date="2021-09" db="EMBL/GenBank/DDBJ databases">
        <authorList>
            <person name="Gilroy R."/>
        </authorList>
    </citation>
    <scope>NUCLEOTIDE SEQUENCE</scope>
    <source>
        <strain evidence="3">ChiHjej13B12-14962</strain>
    </source>
</reference>
<dbReference type="RefSeq" id="WP_303904346.1">
    <property type="nucleotide sequence ID" value="NZ_DYXC01000072.1"/>
</dbReference>
<protein>
    <submittedName>
        <fullName evidence="3">DUF3137 domain-containing protein</fullName>
    </submittedName>
</protein>
<keyword evidence="2" id="KW-0472">Membrane</keyword>
<evidence type="ECO:0000313" key="4">
    <source>
        <dbReference type="Proteomes" id="UP000703315"/>
    </source>
</evidence>
<feature type="transmembrane region" description="Helical" evidence="2">
    <location>
        <begin position="68"/>
        <end position="88"/>
    </location>
</feature>
<accession>A0A921FNR2</accession>
<reference evidence="3" key="1">
    <citation type="journal article" date="2021" name="PeerJ">
        <title>Extensive microbial diversity within the chicken gut microbiome revealed by metagenomics and culture.</title>
        <authorList>
            <person name="Gilroy R."/>
            <person name="Ravi A."/>
            <person name="Getino M."/>
            <person name="Pursley I."/>
            <person name="Horton D.L."/>
            <person name="Alikhan N.F."/>
            <person name="Baker D."/>
            <person name="Gharbi K."/>
            <person name="Hall N."/>
            <person name="Watson M."/>
            <person name="Adriaenssens E.M."/>
            <person name="Foster-Nyarko E."/>
            <person name="Jarju S."/>
            <person name="Secka A."/>
            <person name="Antonio M."/>
            <person name="Oren A."/>
            <person name="Chaudhuri R.R."/>
            <person name="La Ragione R."/>
            <person name="Hildebrand F."/>
            <person name="Pallen M.J."/>
        </authorList>
    </citation>
    <scope>NUCLEOTIDE SEQUENCE</scope>
    <source>
        <strain evidence="3">ChiHjej13B12-14962</strain>
    </source>
</reference>
<dbReference type="EMBL" id="DYXC01000072">
    <property type="protein sequence ID" value="HJF14327.1"/>
    <property type="molecule type" value="Genomic_DNA"/>
</dbReference>
<dbReference type="AlphaFoldDB" id="A0A921FNR2"/>
<evidence type="ECO:0000256" key="2">
    <source>
        <dbReference type="SAM" id="Phobius"/>
    </source>
</evidence>
<feature type="transmembrane region" description="Helical" evidence="2">
    <location>
        <begin position="41"/>
        <end position="62"/>
    </location>
</feature>
<evidence type="ECO:0000256" key="1">
    <source>
        <dbReference type="SAM" id="MobiDB-lite"/>
    </source>
</evidence>
<dbReference type="Proteomes" id="UP000703315">
    <property type="component" value="Unassembled WGS sequence"/>
</dbReference>
<feature type="region of interest" description="Disordered" evidence="1">
    <location>
        <begin position="190"/>
        <end position="210"/>
    </location>
</feature>
<organism evidence="3 4">
    <name type="scientific">Enteractinococcus helveticum</name>
    <dbReference type="NCBI Taxonomy" id="1837282"/>
    <lineage>
        <taxon>Bacteria</taxon>
        <taxon>Bacillati</taxon>
        <taxon>Actinomycetota</taxon>
        <taxon>Actinomycetes</taxon>
        <taxon>Micrococcales</taxon>
        <taxon>Micrococcaceae</taxon>
    </lineage>
</organism>
<keyword evidence="2" id="KW-0812">Transmembrane</keyword>
<sequence length="409" mass="46735">MSSHPKISVPSFDSVWSEVRKSSTKITNDTSWLTTWNAKSIGLFIPVFIGLGLVVLSMLFFFIDYAVFGLLALVVAILCIAPPVVYVMNLMAKASGKYSQTVVAPMIEALIGQLSARTVTGSESKLQATYDPDGGIPKSILANSGFIMDAKATQEDYIRGTFGETDFMISDVKWQTSEIELSAEAKERIARRQESERKQRERERDRQLRREHGSDWRRYKRIEDYRNSSGSSLIDLLPDSLVNQVKEKYSRFEEHTKRIGPSMVVFVADFHKDFTSRTYLLPRKEETQAIRSFSEKTGLEPMILEDPGITERFYGWTTDQVEARYLLTPELILAINDAAERMDSERIAVSFKGSRMYFAVVMDDDRFSLNFKNNNDDGYQMAQDIYNDLVAFISLIEHFNLNTRIWTKA</sequence>
<gene>
    <name evidence="3" type="ORF">K8V32_05905</name>
</gene>